<evidence type="ECO:0008006" key="5">
    <source>
        <dbReference type="Google" id="ProtNLM"/>
    </source>
</evidence>
<dbReference type="Proteomes" id="UP000540506">
    <property type="component" value="Unassembled WGS sequence"/>
</dbReference>
<feature type="compositionally biased region" description="Pro residues" evidence="1">
    <location>
        <begin position="389"/>
        <end position="399"/>
    </location>
</feature>
<organism evidence="3 4">
    <name type="scientific">Kitasatospora kifunensis</name>
    <name type="common">Streptomyces kifunensis</name>
    <dbReference type="NCBI Taxonomy" id="58351"/>
    <lineage>
        <taxon>Bacteria</taxon>
        <taxon>Bacillati</taxon>
        <taxon>Actinomycetota</taxon>
        <taxon>Actinomycetes</taxon>
        <taxon>Kitasatosporales</taxon>
        <taxon>Streptomycetaceae</taxon>
        <taxon>Kitasatospora</taxon>
    </lineage>
</organism>
<feature type="compositionally biased region" description="Low complexity" evidence="1">
    <location>
        <begin position="400"/>
        <end position="412"/>
    </location>
</feature>
<feature type="compositionally biased region" description="Low complexity" evidence="1">
    <location>
        <begin position="98"/>
        <end position="123"/>
    </location>
</feature>
<feature type="region of interest" description="Disordered" evidence="1">
    <location>
        <begin position="98"/>
        <end position="168"/>
    </location>
</feature>
<gene>
    <name evidence="3" type="ORF">FHR34_003733</name>
</gene>
<feature type="compositionally biased region" description="Low complexity" evidence="1">
    <location>
        <begin position="11"/>
        <end position="33"/>
    </location>
</feature>
<feature type="compositionally biased region" description="Basic and acidic residues" evidence="1">
    <location>
        <begin position="1"/>
        <end position="10"/>
    </location>
</feature>
<name>A0A7W7R3U9_KITKI</name>
<dbReference type="RefSeq" id="WP_184936641.1">
    <property type="nucleotide sequence ID" value="NZ_JACHJV010000001.1"/>
</dbReference>
<proteinExistence type="predicted"/>
<evidence type="ECO:0000256" key="1">
    <source>
        <dbReference type="SAM" id="MobiDB-lite"/>
    </source>
</evidence>
<evidence type="ECO:0000313" key="4">
    <source>
        <dbReference type="Proteomes" id="UP000540506"/>
    </source>
</evidence>
<evidence type="ECO:0000256" key="2">
    <source>
        <dbReference type="SAM" id="Phobius"/>
    </source>
</evidence>
<dbReference type="EMBL" id="JACHJV010000001">
    <property type="protein sequence ID" value="MBB4924740.1"/>
    <property type="molecule type" value="Genomic_DNA"/>
</dbReference>
<evidence type="ECO:0000313" key="3">
    <source>
        <dbReference type="EMBL" id="MBB4924740.1"/>
    </source>
</evidence>
<protein>
    <recommendedName>
        <fullName evidence="5">DUF4232 domain-containing protein</fullName>
    </recommendedName>
</protein>
<dbReference type="AlphaFoldDB" id="A0A7W7R3U9"/>
<sequence length="448" mass="41555">MTEDQFDRRPGPGAEGRAARAGAPPGQRPPAWGEEQVRALLHRAVDDLQPDVEALPRIRRAVPARRARHRQAWTGALLIAVVSAAAVPTLGHLGGLQLSDGSGSAPSSAPGSTETSTPTAARPPGGGARPVVPLPVPDATSADPSGTPSLVGSAAPSSAGSSVPASATGAPIAASAGQAAGTATGAPACVRADLGGGQATVGTADKAGWVYGAFTVANVSGHPCLLTDPGTLTATLGGGSPGASVQVLVHAAGDPATGLPAPASGPGQLLLGAGAGYRLPFAFAPDTLCPVADGSTGTGGGTGAGPTPTPSASAVAPASSTAASPTGGASAAAGAQAGAAAGTGSDGPANPPTTSAGAALPAGSGAAQGAGAAAPAGAAADGPATGTTPVPPPGPPSPSATPTSSATAGPGTVTVTHRPLSAAPDAATATIPGVCGGGTLYRAAPQPS</sequence>
<keyword evidence="2" id="KW-0472">Membrane</keyword>
<feature type="compositionally biased region" description="Low complexity" evidence="1">
    <location>
        <begin position="152"/>
        <end position="168"/>
    </location>
</feature>
<keyword evidence="2" id="KW-0812">Transmembrane</keyword>
<accession>A0A7W7R3U9</accession>
<feature type="transmembrane region" description="Helical" evidence="2">
    <location>
        <begin position="72"/>
        <end position="91"/>
    </location>
</feature>
<feature type="region of interest" description="Disordered" evidence="1">
    <location>
        <begin position="294"/>
        <end position="421"/>
    </location>
</feature>
<feature type="compositionally biased region" description="Low complexity" evidence="1">
    <location>
        <begin position="310"/>
        <end position="388"/>
    </location>
</feature>
<reference evidence="3 4" key="1">
    <citation type="submission" date="2020-08" db="EMBL/GenBank/DDBJ databases">
        <title>Sequencing the genomes of 1000 actinobacteria strains.</title>
        <authorList>
            <person name="Klenk H.-P."/>
        </authorList>
    </citation>
    <scope>NUCLEOTIDE SEQUENCE [LARGE SCALE GENOMIC DNA]</scope>
    <source>
        <strain evidence="3 4">DSM 41654</strain>
    </source>
</reference>
<keyword evidence="4" id="KW-1185">Reference proteome</keyword>
<keyword evidence="2" id="KW-1133">Transmembrane helix</keyword>
<feature type="region of interest" description="Disordered" evidence="1">
    <location>
        <begin position="1"/>
        <end position="34"/>
    </location>
</feature>
<comment type="caution">
    <text evidence="3">The sequence shown here is derived from an EMBL/GenBank/DDBJ whole genome shotgun (WGS) entry which is preliminary data.</text>
</comment>